<dbReference type="Pfam" id="PF00098">
    <property type="entry name" value="zf-CCHC"/>
    <property type="match status" value="2"/>
</dbReference>
<comment type="caution">
    <text evidence="4">The sequence shown here is derived from an EMBL/GenBank/DDBJ whole genome shotgun (WGS) entry which is preliminary data.</text>
</comment>
<evidence type="ECO:0000256" key="2">
    <source>
        <dbReference type="SAM" id="MobiDB-lite"/>
    </source>
</evidence>
<dbReference type="AlphaFoldDB" id="A0AAW1YL48"/>
<dbReference type="InterPro" id="IPR000477">
    <property type="entry name" value="RT_dom"/>
</dbReference>
<feature type="domain" description="CCHC-type" evidence="3">
    <location>
        <begin position="285"/>
        <end position="300"/>
    </location>
</feature>
<dbReference type="InterPro" id="IPR021109">
    <property type="entry name" value="Peptidase_aspartic_dom_sf"/>
</dbReference>
<keyword evidence="1" id="KW-0479">Metal-binding</keyword>
<dbReference type="InterPro" id="IPR005162">
    <property type="entry name" value="Retrotrans_gag_dom"/>
</dbReference>
<dbReference type="InterPro" id="IPR001878">
    <property type="entry name" value="Znf_CCHC"/>
</dbReference>
<dbReference type="CDD" id="cd00303">
    <property type="entry name" value="retropepsin_like"/>
    <property type="match status" value="1"/>
</dbReference>
<protein>
    <recommendedName>
        <fullName evidence="3">CCHC-type domain-containing protein</fullName>
    </recommendedName>
</protein>
<feature type="compositionally biased region" description="Basic and acidic residues" evidence="2">
    <location>
        <begin position="198"/>
        <end position="216"/>
    </location>
</feature>
<dbReference type="PANTHER" id="PTHR15503:SF45">
    <property type="entry name" value="RNA-DIRECTED DNA POLYMERASE HOMOLOG"/>
    <property type="match status" value="1"/>
</dbReference>
<dbReference type="Gene3D" id="2.40.70.10">
    <property type="entry name" value="Acid Proteases"/>
    <property type="match status" value="1"/>
</dbReference>
<dbReference type="Pfam" id="PF03732">
    <property type="entry name" value="Retrotrans_gag"/>
    <property type="match status" value="1"/>
</dbReference>
<evidence type="ECO:0000313" key="4">
    <source>
        <dbReference type="EMBL" id="KAK9949363.1"/>
    </source>
</evidence>
<dbReference type="SUPFAM" id="SSF50630">
    <property type="entry name" value="Acid proteases"/>
    <property type="match status" value="1"/>
</dbReference>
<dbReference type="Proteomes" id="UP001457282">
    <property type="component" value="Unassembled WGS sequence"/>
</dbReference>
<gene>
    <name evidence="4" type="ORF">M0R45_004890</name>
</gene>
<evidence type="ECO:0000256" key="1">
    <source>
        <dbReference type="PROSITE-ProRule" id="PRU00047"/>
    </source>
</evidence>
<dbReference type="GO" id="GO:0008270">
    <property type="term" value="F:zinc ion binding"/>
    <property type="evidence" value="ECO:0007669"/>
    <property type="project" value="UniProtKB-KW"/>
</dbReference>
<dbReference type="SUPFAM" id="SSF56672">
    <property type="entry name" value="DNA/RNA polymerases"/>
    <property type="match status" value="1"/>
</dbReference>
<dbReference type="Pfam" id="PF08284">
    <property type="entry name" value="RVP_2"/>
    <property type="match status" value="1"/>
</dbReference>
<feature type="domain" description="CCHC-type" evidence="3">
    <location>
        <begin position="261"/>
        <end position="277"/>
    </location>
</feature>
<dbReference type="InterPro" id="IPR036875">
    <property type="entry name" value="Znf_CCHC_sf"/>
</dbReference>
<dbReference type="EMBL" id="JBEDUW010000001">
    <property type="protein sequence ID" value="KAK9949363.1"/>
    <property type="molecule type" value="Genomic_DNA"/>
</dbReference>
<dbReference type="Gene3D" id="4.10.60.10">
    <property type="entry name" value="Zinc finger, CCHC-type"/>
    <property type="match status" value="2"/>
</dbReference>
<dbReference type="Gene3D" id="3.10.10.10">
    <property type="entry name" value="HIV Type 1 Reverse Transcriptase, subunit A, domain 1"/>
    <property type="match status" value="1"/>
</dbReference>
<name>A0AAW1YL48_RUBAR</name>
<evidence type="ECO:0000259" key="3">
    <source>
        <dbReference type="PROSITE" id="PS50158"/>
    </source>
</evidence>
<feature type="region of interest" description="Disordered" evidence="2">
    <location>
        <begin position="198"/>
        <end position="255"/>
    </location>
</feature>
<dbReference type="SUPFAM" id="SSF57756">
    <property type="entry name" value="Retrovirus zinc finger-like domains"/>
    <property type="match status" value="1"/>
</dbReference>
<keyword evidence="1" id="KW-0863">Zinc-finger</keyword>
<accession>A0AAW1YL48</accession>
<keyword evidence="1" id="KW-0862">Zinc</keyword>
<sequence>MADRRVPLTEAENLVEAFARRLDASHVGGRLGRLVTHIRSLGAKNFSGGKPYEAEEWIYNLEIYFEMMECTQVELRKVTTCLLEGDARFWWDTIKRVTPPPLLELMQWAEFKEKFLERFFPQVEMDKKEQEFIQLVQGKMTVIEYETKFTKLSRFAPHMVDTPDKKARRFIGGLNSNIRRLVTGRGITYEEAVDRALTQEEENQKYRAEKEQENNTKGKRSHPAPTHKNAQPWKQQKGRDGNRGATSSANRGKEVAKPPVRCFNCGGTGHMASTCSQPRRPFGSCYNCGKLGHFANQCNEPKKVNNPSARPVQLNAIVLEDVVLEGTLEVYNTRATILFDTGASNSFISSMFVVTLGLTPVALDRFLTISTPLQKSVTLNKVCLSCPIKVVDMKFPTNLIVLPMGRFDVILGMEWLTQYHALIDCYKKTITFSVPSQPTQEIQCFIPRKPLTTGILNHLETKSSDLLLNQIPIVNSFEDVFEKITQLPPKREIEFSIDLEPGARPISVTPYRMAPKELKELQTQIKELLSLGFIRPSASSWGAPVLFVKKKDGSLRLCIDYRQLNKVTIKNKYPLPRIDDLFDQLRGAQIFSKIDLRSGYHQLLVKEGDIAKTAFNTRYGQYEWLVMSFGLTNAPAIFMDLMNRSF</sequence>
<dbReference type="Pfam" id="PF00078">
    <property type="entry name" value="RVT_1"/>
    <property type="match status" value="1"/>
</dbReference>
<dbReference type="PANTHER" id="PTHR15503">
    <property type="entry name" value="LDOC1 RELATED"/>
    <property type="match status" value="1"/>
</dbReference>
<proteinExistence type="predicted"/>
<dbReference type="InterPro" id="IPR043502">
    <property type="entry name" value="DNA/RNA_pol_sf"/>
</dbReference>
<organism evidence="4 5">
    <name type="scientific">Rubus argutus</name>
    <name type="common">Southern blackberry</name>
    <dbReference type="NCBI Taxonomy" id="59490"/>
    <lineage>
        <taxon>Eukaryota</taxon>
        <taxon>Viridiplantae</taxon>
        <taxon>Streptophyta</taxon>
        <taxon>Embryophyta</taxon>
        <taxon>Tracheophyta</taxon>
        <taxon>Spermatophyta</taxon>
        <taxon>Magnoliopsida</taxon>
        <taxon>eudicotyledons</taxon>
        <taxon>Gunneridae</taxon>
        <taxon>Pentapetalae</taxon>
        <taxon>rosids</taxon>
        <taxon>fabids</taxon>
        <taxon>Rosales</taxon>
        <taxon>Rosaceae</taxon>
        <taxon>Rosoideae</taxon>
        <taxon>Rosoideae incertae sedis</taxon>
        <taxon>Rubus</taxon>
    </lineage>
</organism>
<dbReference type="SMART" id="SM00343">
    <property type="entry name" value="ZnF_C2HC"/>
    <property type="match status" value="2"/>
</dbReference>
<dbReference type="InterPro" id="IPR032567">
    <property type="entry name" value="RTL1-rel"/>
</dbReference>
<keyword evidence="5" id="KW-1185">Reference proteome</keyword>
<dbReference type="PROSITE" id="PS50158">
    <property type="entry name" value="ZF_CCHC"/>
    <property type="match status" value="2"/>
</dbReference>
<dbReference type="GO" id="GO:0003676">
    <property type="term" value="F:nucleic acid binding"/>
    <property type="evidence" value="ECO:0007669"/>
    <property type="project" value="InterPro"/>
</dbReference>
<reference evidence="4 5" key="1">
    <citation type="journal article" date="2023" name="G3 (Bethesda)">
        <title>A chromosome-length genome assembly and annotation of blackberry (Rubus argutus, cv. 'Hillquist').</title>
        <authorList>
            <person name="Bruna T."/>
            <person name="Aryal R."/>
            <person name="Dudchenko O."/>
            <person name="Sargent D.J."/>
            <person name="Mead D."/>
            <person name="Buti M."/>
            <person name="Cavallini A."/>
            <person name="Hytonen T."/>
            <person name="Andres J."/>
            <person name="Pham M."/>
            <person name="Weisz D."/>
            <person name="Mascagni F."/>
            <person name="Usai G."/>
            <person name="Natali L."/>
            <person name="Bassil N."/>
            <person name="Fernandez G.E."/>
            <person name="Lomsadze A."/>
            <person name="Armour M."/>
            <person name="Olukolu B."/>
            <person name="Poorten T."/>
            <person name="Britton C."/>
            <person name="Davik J."/>
            <person name="Ashrafi H."/>
            <person name="Aiden E.L."/>
            <person name="Borodovsky M."/>
            <person name="Worthington M."/>
        </authorList>
    </citation>
    <scope>NUCLEOTIDE SEQUENCE [LARGE SCALE GENOMIC DNA]</scope>
    <source>
        <strain evidence="4">PI 553951</strain>
    </source>
</reference>
<dbReference type="CDD" id="cd01647">
    <property type="entry name" value="RT_LTR"/>
    <property type="match status" value="1"/>
</dbReference>
<evidence type="ECO:0000313" key="5">
    <source>
        <dbReference type="Proteomes" id="UP001457282"/>
    </source>
</evidence>